<dbReference type="InterPro" id="IPR023296">
    <property type="entry name" value="Glyco_hydro_beta-prop_sf"/>
</dbReference>
<dbReference type="SUPFAM" id="SSF75005">
    <property type="entry name" value="Arabinanase/levansucrase/invertase"/>
    <property type="match status" value="1"/>
</dbReference>
<evidence type="ECO:0000313" key="8">
    <source>
        <dbReference type="Proteomes" id="UP001620645"/>
    </source>
</evidence>
<dbReference type="InterPro" id="IPR001362">
    <property type="entry name" value="Glyco_hydro_32"/>
</dbReference>
<dbReference type="PANTHER" id="PTHR43101:SF1">
    <property type="entry name" value="BETA-FRUCTOSIDASE"/>
    <property type="match status" value="1"/>
</dbReference>
<feature type="domain" description="Glycosyl hydrolase family 32 N-terminal" evidence="6">
    <location>
        <begin position="150"/>
        <end position="487"/>
    </location>
</feature>
<dbReference type="EC" id="3.2.1.26" evidence="2"/>
<evidence type="ECO:0000256" key="1">
    <source>
        <dbReference type="ARBA" id="ARBA00009902"/>
    </source>
</evidence>
<evidence type="ECO:0000259" key="6">
    <source>
        <dbReference type="Pfam" id="PF00251"/>
    </source>
</evidence>
<dbReference type="GO" id="GO:0004564">
    <property type="term" value="F:beta-fructofuranosidase activity"/>
    <property type="evidence" value="ECO:0007669"/>
    <property type="project" value="UniProtKB-EC"/>
</dbReference>
<keyword evidence="8" id="KW-1185">Reference proteome</keyword>
<name>A0ABD2J1H2_HETSC</name>
<evidence type="ECO:0000313" key="7">
    <source>
        <dbReference type="EMBL" id="KAL3085954.1"/>
    </source>
</evidence>
<evidence type="ECO:0000256" key="5">
    <source>
        <dbReference type="SAM" id="SignalP"/>
    </source>
</evidence>
<feature type="chain" id="PRO_5044776587" description="beta-fructofuranosidase" evidence="5">
    <location>
        <begin position="24"/>
        <end position="670"/>
    </location>
</feature>
<dbReference type="SMART" id="SM00640">
    <property type="entry name" value="Glyco_32"/>
    <property type="match status" value="1"/>
</dbReference>
<feature type="signal peptide" evidence="5">
    <location>
        <begin position="1"/>
        <end position="23"/>
    </location>
</feature>
<organism evidence="7 8">
    <name type="scientific">Heterodera schachtii</name>
    <name type="common">Sugarbeet cyst nematode worm</name>
    <name type="synonym">Tylenchus schachtii</name>
    <dbReference type="NCBI Taxonomy" id="97005"/>
    <lineage>
        <taxon>Eukaryota</taxon>
        <taxon>Metazoa</taxon>
        <taxon>Ecdysozoa</taxon>
        <taxon>Nematoda</taxon>
        <taxon>Chromadorea</taxon>
        <taxon>Rhabditida</taxon>
        <taxon>Tylenchina</taxon>
        <taxon>Tylenchomorpha</taxon>
        <taxon>Tylenchoidea</taxon>
        <taxon>Heteroderidae</taxon>
        <taxon>Heteroderinae</taxon>
        <taxon>Heterodera</taxon>
    </lineage>
</organism>
<dbReference type="InterPro" id="IPR051214">
    <property type="entry name" value="GH32_Enzymes"/>
</dbReference>
<keyword evidence="5" id="KW-0732">Signal</keyword>
<keyword evidence="4" id="KW-0326">Glycosidase</keyword>
<protein>
    <recommendedName>
        <fullName evidence="2">beta-fructofuranosidase</fullName>
        <ecNumber evidence="2">3.2.1.26</ecNumber>
    </recommendedName>
</protein>
<accession>A0ABD2J1H2</accession>
<comment type="caution">
    <text evidence="7">The sequence shown here is derived from an EMBL/GenBank/DDBJ whole genome shotgun (WGS) entry which is preliminary data.</text>
</comment>
<reference evidence="7 8" key="1">
    <citation type="submission" date="2024-10" db="EMBL/GenBank/DDBJ databases">
        <authorList>
            <person name="Kim D."/>
        </authorList>
    </citation>
    <scope>NUCLEOTIDE SEQUENCE [LARGE SCALE GENOMIC DNA]</scope>
    <source>
        <strain evidence="7">Taebaek</strain>
    </source>
</reference>
<evidence type="ECO:0000256" key="2">
    <source>
        <dbReference type="ARBA" id="ARBA00012758"/>
    </source>
</evidence>
<dbReference type="InterPro" id="IPR013148">
    <property type="entry name" value="Glyco_hydro_32_N"/>
</dbReference>
<keyword evidence="3" id="KW-0378">Hydrolase</keyword>
<dbReference type="Pfam" id="PF00251">
    <property type="entry name" value="Glyco_hydro_32N"/>
    <property type="match status" value="1"/>
</dbReference>
<evidence type="ECO:0000256" key="4">
    <source>
        <dbReference type="ARBA" id="ARBA00023295"/>
    </source>
</evidence>
<dbReference type="Gene3D" id="2.115.10.20">
    <property type="entry name" value="Glycosyl hydrolase domain, family 43"/>
    <property type="match status" value="1"/>
</dbReference>
<comment type="similarity">
    <text evidence="1">Belongs to the glycosyl hydrolase 32 family.</text>
</comment>
<gene>
    <name evidence="7" type="ORF">niasHS_008996</name>
</gene>
<sequence>MNSVIKPFVLITTAFALLFVAKGDWHTARELNVLLQQDSIVHLWIRPKTRDMVANVYLCPITAGGTSNIETELAECRHVAECKQYSTNLWYDFYEINGVDKAGEYVLKWTASTKPSLIYVYKEKTVLQEGIRILLINDEAKLPNLEGSYHFHAPFGWSSDPAGFNRAKDGLFHLFYQHYPHAVQWSTMFWGHAVSKDLINWIHLPIFMMPPNLLHLDFQNGHFTGSTLNLSNGEFGVFWTQRISDFPRGTITEFPWREVQQYMSTKNLIRPDWTTKKTIIESFPTEVPPLGKSFRDPVVFFGPEGYYYMMIGGERKDGSAGVVLLYKNKNQNTDQLDHDWEYQGVLYEDNRFELRICECPMLIAMGDPLDRNTKWVLSYVSDKGSYPVQGKDEEGREHMNALIVGHFDGHTFEKLFEQQMDFAGGSYAYQGFHDQQSARSFIIGWLCDIGCIDDNTDNTNYDGRGGVTSMTLPKEFVLKDDHLIVRPLPELAKLRQSKQPHQIRKGKKYNLEKGHAELLFQFKWSKNDYGSAASEEEKFVLDLTPTHIKDGKLEFIIDNNGIELKKTWVKTNKRLVVYNVKPTKIHVFIDLDTVEYFADNGRWSGAVRLPNASQENRIGTVELKSTPLVLDQSSLWYLNGSNKSARLQPDGIPFAMNAETSFNEEVYRRH</sequence>
<dbReference type="AlphaFoldDB" id="A0ABD2J1H2"/>
<dbReference type="EMBL" id="JBICCN010000219">
    <property type="protein sequence ID" value="KAL3085954.1"/>
    <property type="molecule type" value="Genomic_DNA"/>
</dbReference>
<evidence type="ECO:0000256" key="3">
    <source>
        <dbReference type="ARBA" id="ARBA00022801"/>
    </source>
</evidence>
<dbReference type="Proteomes" id="UP001620645">
    <property type="component" value="Unassembled WGS sequence"/>
</dbReference>
<dbReference type="PANTHER" id="PTHR43101">
    <property type="entry name" value="BETA-FRUCTOSIDASE"/>
    <property type="match status" value="1"/>
</dbReference>
<proteinExistence type="inferred from homology"/>